<evidence type="ECO:0008006" key="4">
    <source>
        <dbReference type="Google" id="ProtNLM"/>
    </source>
</evidence>
<feature type="transmembrane region" description="Helical" evidence="1">
    <location>
        <begin position="115"/>
        <end position="136"/>
    </location>
</feature>
<protein>
    <recommendedName>
        <fullName evidence="4">Zinc metallopeptidase</fullName>
    </recommendedName>
</protein>
<dbReference type="GeneID" id="92928563"/>
<organism evidence="2 3">
    <name type="scientific">Coprobacter fastidiosus</name>
    <dbReference type="NCBI Taxonomy" id="1099853"/>
    <lineage>
        <taxon>Bacteria</taxon>
        <taxon>Pseudomonadati</taxon>
        <taxon>Bacteroidota</taxon>
        <taxon>Bacteroidia</taxon>
        <taxon>Bacteroidales</taxon>
        <taxon>Barnesiellaceae</taxon>
        <taxon>Coprobacter</taxon>
    </lineage>
</organism>
<sequence>MIYVIFIVFALISFGVQKTLQNKFENYSKVPIPNGLTGKDIAEKMLHDNGIYNVTVTSVDGKLTDHYNPENHTVNLSHEVYHGNSVAAAAVAAHECGHAVQHATAYAFLNMRSKLVPIVSFASHWVQWVLLAGIILLQSFPQLMLFGIILFALTTLFSFVTLPVEINASARALAWLDRAGITNVSTHDKAKDALKWAAYTYVVAALSSLATLVYYILLFLGSRSDD</sequence>
<feature type="transmembrane region" description="Helical" evidence="1">
    <location>
        <begin position="143"/>
        <end position="164"/>
    </location>
</feature>
<evidence type="ECO:0000256" key="1">
    <source>
        <dbReference type="SAM" id="Phobius"/>
    </source>
</evidence>
<dbReference type="EMBL" id="DNWC01000072">
    <property type="protein sequence ID" value="HBJ08422.1"/>
    <property type="molecule type" value="Genomic_DNA"/>
</dbReference>
<dbReference type="PANTHER" id="PTHR36434:SF1">
    <property type="entry name" value="MEMBRANE PROTEASE YUGP-RELATED"/>
    <property type="match status" value="1"/>
</dbReference>
<gene>
    <name evidence="2" type="ORF">DDY73_05400</name>
</gene>
<dbReference type="AlphaFoldDB" id="A0A316RLU0"/>
<accession>A0A316RLU0</accession>
<name>A0A316RLU0_9BACT</name>
<dbReference type="Pfam" id="PF04298">
    <property type="entry name" value="Zn_peptidase_2"/>
    <property type="match status" value="1"/>
</dbReference>
<keyword evidence="1" id="KW-1133">Transmembrane helix</keyword>
<dbReference type="RefSeq" id="WP_009318555.1">
    <property type="nucleotide sequence ID" value="NZ_AP028032.1"/>
</dbReference>
<comment type="caution">
    <text evidence="2">The sequence shown here is derived from an EMBL/GenBank/DDBJ whole genome shotgun (WGS) entry which is preliminary data.</text>
</comment>
<keyword evidence="1" id="KW-0472">Membrane</keyword>
<dbReference type="InterPro" id="IPR007395">
    <property type="entry name" value="Zn_peptidase_2"/>
</dbReference>
<evidence type="ECO:0000313" key="2">
    <source>
        <dbReference type="EMBL" id="HBJ08422.1"/>
    </source>
</evidence>
<dbReference type="Proteomes" id="UP000262954">
    <property type="component" value="Unassembled WGS sequence"/>
</dbReference>
<proteinExistence type="predicted"/>
<feature type="transmembrane region" description="Helical" evidence="1">
    <location>
        <begin position="198"/>
        <end position="220"/>
    </location>
</feature>
<reference evidence="2 3" key="1">
    <citation type="journal article" date="2018" name="Nat. Biotechnol.">
        <title>A standardized bacterial taxonomy based on genome phylogeny substantially revises the tree of life.</title>
        <authorList>
            <person name="Parks D.H."/>
            <person name="Chuvochina M."/>
            <person name="Waite D.W."/>
            <person name="Rinke C."/>
            <person name="Skarshewski A."/>
            <person name="Chaumeil P.A."/>
            <person name="Hugenholtz P."/>
        </authorList>
    </citation>
    <scope>NUCLEOTIDE SEQUENCE [LARGE SCALE GENOMIC DNA]</scope>
    <source>
        <strain evidence="2">UBA11482</strain>
    </source>
</reference>
<keyword evidence="1" id="KW-0812">Transmembrane</keyword>
<dbReference type="PANTHER" id="PTHR36434">
    <property type="entry name" value="MEMBRANE PROTEASE YUGP-RELATED"/>
    <property type="match status" value="1"/>
</dbReference>
<evidence type="ECO:0000313" key="3">
    <source>
        <dbReference type="Proteomes" id="UP000262954"/>
    </source>
</evidence>